<dbReference type="AlphaFoldDB" id="A0A368SNV9"/>
<evidence type="ECO:0000313" key="2">
    <source>
        <dbReference type="EMBL" id="RCV44044.1"/>
    </source>
</evidence>
<proteinExistence type="predicted"/>
<organism evidence="2">
    <name type="scientific">Setaria italica</name>
    <name type="common">Foxtail millet</name>
    <name type="synonym">Panicum italicum</name>
    <dbReference type="NCBI Taxonomy" id="4555"/>
    <lineage>
        <taxon>Eukaryota</taxon>
        <taxon>Viridiplantae</taxon>
        <taxon>Streptophyta</taxon>
        <taxon>Embryophyta</taxon>
        <taxon>Tracheophyta</taxon>
        <taxon>Spermatophyta</taxon>
        <taxon>Magnoliopsida</taxon>
        <taxon>Liliopsida</taxon>
        <taxon>Poales</taxon>
        <taxon>Poaceae</taxon>
        <taxon>PACMAD clade</taxon>
        <taxon>Panicoideae</taxon>
        <taxon>Panicodae</taxon>
        <taxon>Paniceae</taxon>
        <taxon>Cenchrinae</taxon>
        <taxon>Setaria</taxon>
    </lineage>
</organism>
<evidence type="ECO:0000256" key="1">
    <source>
        <dbReference type="SAM" id="Phobius"/>
    </source>
</evidence>
<reference evidence="2" key="1">
    <citation type="journal article" date="2012" name="Nat. Biotechnol.">
        <title>Reference genome sequence of the model plant Setaria.</title>
        <authorList>
            <person name="Bennetzen J.L."/>
            <person name="Schmutz J."/>
            <person name="Wang H."/>
            <person name="Percifield R."/>
            <person name="Hawkins J."/>
            <person name="Pontaroli A.C."/>
            <person name="Estep M."/>
            <person name="Feng L."/>
            <person name="Vaughn J.N."/>
            <person name="Grimwood J."/>
            <person name="Jenkins J."/>
            <person name="Barry K."/>
            <person name="Lindquist E."/>
            <person name="Hellsten U."/>
            <person name="Deshpande S."/>
            <person name="Wang X."/>
            <person name="Wu X."/>
            <person name="Mitros T."/>
            <person name="Triplett J."/>
            <person name="Yang X."/>
            <person name="Ye C.Y."/>
            <person name="Mauro-Herrera M."/>
            <person name="Wang L."/>
            <person name="Li P."/>
            <person name="Sharma M."/>
            <person name="Sharma R."/>
            <person name="Ronald P.C."/>
            <person name="Panaud O."/>
            <person name="Kellogg E.A."/>
            <person name="Brutnell T.P."/>
            <person name="Doust A.N."/>
            <person name="Tuskan G.A."/>
            <person name="Rokhsar D."/>
            <person name="Devos K.M."/>
        </authorList>
    </citation>
    <scope>NUCLEOTIDE SEQUENCE [LARGE SCALE GENOMIC DNA]</scope>
    <source>
        <strain evidence="2">Yugu1</strain>
    </source>
</reference>
<accession>A0A368SNV9</accession>
<sequence length="158" mass="17604">MHNLSTLSRFFQVLFLQVLILLILRHHWLWWGCNLHLMDNQQVQGASLASFASILKMFDKIPQLTSSASTARMQKDDHPFPGFFFTLVPSSNHAALSVCVSLAAAGHETRRKRCSLTMGPLRAGPFLISLSTIMFSLLSRNGELSTARKLSCLLGCNN</sequence>
<reference evidence="2" key="2">
    <citation type="submission" date="2015-07" db="EMBL/GenBank/DDBJ databases">
        <authorList>
            <person name="Noorani M."/>
        </authorList>
    </citation>
    <scope>NUCLEOTIDE SEQUENCE</scope>
    <source>
        <strain evidence="2">Yugu1</strain>
    </source>
</reference>
<protein>
    <submittedName>
        <fullName evidence="2">Uncharacterized protein</fullName>
    </submittedName>
</protein>
<name>A0A368SNV9_SETIT</name>
<keyword evidence="1" id="KW-1133">Transmembrane helix</keyword>
<keyword evidence="1" id="KW-0812">Transmembrane</keyword>
<gene>
    <name evidence="2" type="ORF">SETIT_9G342300v2</name>
</gene>
<dbReference type="EMBL" id="CM003536">
    <property type="protein sequence ID" value="RCV44044.1"/>
    <property type="molecule type" value="Genomic_DNA"/>
</dbReference>
<keyword evidence="1" id="KW-0472">Membrane</keyword>
<feature type="transmembrane region" description="Helical" evidence="1">
    <location>
        <begin position="6"/>
        <end position="24"/>
    </location>
</feature>